<dbReference type="PANTHER" id="PTHR34853">
    <property type="match status" value="1"/>
</dbReference>
<organism evidence="2 3">
    <name type="scientific">Chryseobacterium mucoviscidosis</name>
    <dbReference type="NCBI Taxonomy" id="1945581"/>
    <lineage>
        <taxon>Bacteria</taxon>
        <taxon>Pseudomonadati</taxon>
        <taxon>Bacteroidota</taxon>
        <taxon>Flavobacteriia</taxon>
        <taxon>Flavobacteriales</taxon>
        <taxon>Weeksellaceae</taxon>
        <taxon>Chryseobacterium group</taxon>
        <taxon>Chryseobacterium</taxon>
    </lineage>
</organism>
<dbReference type="Gene3D" id="1.10.260.160">
    <property type="match status" value="1"/>
</dbReference>
<feature type="chain" id="PRO_5011990072" evidence="1">
    <location>
        <begin position="19"/>
        <end position="648"/>
    </location>
</feature>
<dbReference type="AlphaFoldDB" id="A0A202BXZ9"/>
<accession>A0A202BXZ9</accession>
<dbReference type="RefSeq" id="WP_087709896.1">
    <property type="nucleotide sequence ID" value="NZ_MVAG01000122.1"/>
</dbReference>
<evidence type="ECO:0000313" key="2">
    <source>
        <dbReference type="EMBL" id="OVE56354.1"/>
    </source>
</evidence>
<protein>
    <submittedName>
        <fullName evidence="2">Secretion protein</fullName>
    </submittedName>
</protein>
<dbReference type="SUPFAM" id="SSF53474">
    <property type="entry name" value="alpha/beta-Hydrolases"/>
    <property type="match status" value="1"/>
</dbReference>
<keyword evidence="1" id="KW-0732">Signal</keyword>
<gene>
    <name evidence="2" type="ORF">B0E34_12485</name>
</gene>
<keyword evidence="3" id="KW-1185">Reference proteome</keyword>
<dbReference type="InterPro" id="IPR005152">
    <property type="entry name" value="Lipase_secreted"/>
</dbReference>
<dbReference type="Gene3D" id="3.40.50.1820">
    <property type="entry name" value="alpha/beta hydrolase"/>
    <property type="match status" value="1"/>
</dbReference>
<proteinExistence type="predicted"/>
<evidence type="ECO:0000256" key="1">
    <source>
        <dbReference type="SAM" id="SignalP"/>
    </source>
</evidence>
<reference evidence="3" key="1">
    <citation type="submission" date="2017-02" db="EMBL/GenBank/DDBJ databases">
        <authorList>
            <person name="Tetz G."/>
            <person name="Tetz V."/>
        </authorList>
    </citation>
    <scope>NUCLEOTIDE SEQUENCE [LARGE SCALE GENOMIC DNA]</scope>
    <source>
        <strain evidence="3">VT16-26</strain>
    </source>
</reference>
<dbReference type="InterPro" id="IPR029058">
    <property type="entry name" value="AB_hydrolase_fold"/>
</dbReference>
<dbReference type="Pfam" id="PF03583">
    <property type="entry name" value="LIP"/>
    <property type="match status" value="1"/>
</dbReference>
<dbReference type="EMBL" id="MVAG01000122">
    <property type="protein sequence ID" value="OVE56354.1"/>
    <property type="molecule type" value="Genomic_DNA"/>
</dbReference>
<dbReference type="GO" id="GO:0004806">
    <property type="term" value="F:triacylglycerol lipase activity"/>
    <property type="evidence" value="ECO:0007669"/>
    <property type="project" value="InterPro"/>
</dbReference>
<comment type="caution">
    <text evidence="2">The sequence shown here is derived from an EMBL/GenBank/DDBJ whole genome shotgun (WGS) entry which is preliminary data.</text>
</comment>
<dbReference type="Proteomes" id="UP000196355">
    <property type="component" value="Unassembled WGS sequence"/>
</dbReference>
<dbReference type="PANTHER" id="PTHR34853:SF1">
    <property type="entry name" value="LIPASE 5"/>
    <property type="match status" value="1"/>
</dbReference>
<feature type="signal peptide" evidence="1">
    <location>
        <begin position="1"/>
        <end position="18"/>
    </location>
</feature>
<name>A0A202BXZ9_9FLAO</name>
<dbReference type="GO" id="GO:0016042">
    <property type="term" value="P:lipid catabolic process"/>
    <property type="evidence" value="ECO:0007669"/>
    <property type="project" value="InterPro"/>
</dbReference>
<evidence type="ECO:0000313" key="3">
    <source>
        <dbReference type="Proteomes" id="UP000196355"/>
    </source>
</evidence>
<sequence>MKKSITLFLGLTASFYFAQQAGDVFSVEPKLDLTPQAVAGFISNNLGEQNSPDFINYLNSFNVGLKAYKITYYTKNEKNNLVKATGLLMYPKANYKLSTVVSDHGTTDSRQNVPSNLKGVLYAGFVVELSYVLNGYILMAPDYVGMGSGDGVHPYVHYPTEASATIDFVTAANKVLALQNVKRYDEYFLAGYSQGAHAAMSTLKKLSISNPNNLNFKYAYMGDGPYDFSGVTLQKGVLEKDVYPFTSFIANVVNTCNKTGYQMYNSSISEVISSEYLDRYNYHVVQDNGGLLWGPLVWRTLFTNNFVNDVTNNQNNKLRQCLKSNDVYDWYNKTPMTLGHSTVDLAIHPDNTSKTIEVQRGYYSWWDLNKYKLEAFYWGPLGHIGGIVPFVLASNAKFNTLRSGGLFNEWAMLTSKQSQNSQSGISSIYKSQLKPDLQNMELLEITDFNKEKAERKAVSNNNLASLQDGVYLLKVSENNSEKLIPYIKNSPETVEEKDIVKSEINNILSLKINQEEILAVNIFDDNKNLIKSVSQEQYMKDGGINLNTIDYQNLTLEITTRFYNLQFKKQISELKTEDTVSVIAQNNQIIVRAKNGIKHISIYSISGDLIQNQEVNSSQFESNTIKMGVYVVQVIQNDGKIFNKKVKL</sequence>